<proteinExistence type="predicted"/>
<accession>A0A381QD41</accession>
<gene>
    <name evidence="1" type="ORF">METZ01_LOCUS30105</name>
</gene>
<organism evidence="1">
    <name type="scientific">marine metagenome</name>
    <dbReference type="NCBI Taxonomy" id="408172"/>
    <lineage>
        <taxon>unclassified sequences</taxon>
        <taxon>metagenomes</taxon>
        <taxon>ecological metagenomes</taxon>
    </lineage>
</organism>
<sequence>MGPALPQLARYGVAFMLKEGSKSLIKKYDDGLGLLKSWPKSVLIRP</sequence>
<reference evidence="1" key="1">
    <citation type="submission" date="2018-05" db="EMBL/GenBank/DDBJ databases">
        <authorList>
            <person name="Lanie J.A."/>
            <person name="Ng W.-L."/>
            <person name="Kazmierczak K.M."/>
            <person name="Andrzejewski T.M."/>
            <person name="Davidsen T.M."/>
            <person name="Wayne K.J."/>
            <person name="Tettelin H."/>
            <person name="Glass J.I."/>
            <person name="Rusch D."/>
            <person name="Podicherti R."/>
            <person name="Tsui H.-C.T."/>
            <person name="Winkler M.E."/>
        </authorList>
    </citation>
    <scope>NUCLEOTIDE SEQUENCE</scope>
</reference>
<protein>
    <submittedName>
        <fullName evidence="1">Uncharacterized protein</fullName>
    </submittedName>
</protein>
<name>A0A381QD41_9ZZZZ</name>
<evidence type="ECO:0000313" key="1">
    <source>
        <dbReference type="EMBL" id="SUZ77251.1"/>
    </source>
</evidence>
<dbReference type="EMBL" id="UINC01001309">
    <property type="protein sequence ID" value="SUZ77251.1"/>
    <property type="molecule type" value="Genomic_DNA"/>
</dbReference>
<dbReference type="AlphaFoldDB" id="A0A381QD41"/>